<gene>
    <name evidence="2" type="ORF">KIN20_017359</name>
</gene>
<reference evidence="2" key="1">
    <citation type="submission" date="2021-06" db="EMBL/GenBank/DDBJ databases">
        <title>Parelaphostrongylus tenuis whole genome reference sequence.</title>
        <authorList>
            <person name="Garwood T.J."/>
            <person name="Larsen P.A."/>
            <person name="Fountain-Jones N.M."/>
            <person name="Garbe J.R."/>
            <person name="Macchietto M.G."/>
            <person name="Kania S.A."/>
            <person name="Gerhold R.W."/>
            <person name="Richards J.E."/>
            <person name="Wolf T.M."/>
        </authorList>
    </citation>
    <scope>NUCLEOTIDE SEQUENCE</scope>
    <source>
        <strain evidence="2">MNPRO001-30</strain>
        <tissue evidence="2">Meninges</tissue>
    </source>
</reference>
<dbReference type="Proteomes" id="UP001196413">
    <property type="component" value="Unassembled WGS sequence"/>
</dbReference>
<keyword evidence="3" id="KW-1185">Reference proteome</keyword>
<dbReference type="AlphaFoldDB" id="A0AAD5N6A9"/>
<feature type="signal peptide" evidence="1">
    <location>
        <begin position="1"/>
        <end position="23"/>
    </location>
</feature>
<evidence type="ECO:0000256" key="1">
    <source>
        <dbReference type="SAM" id="SignalP"/>
    </source>
</evidence>
<keyword evidence="1" id="KW-0732">Signal</keyword>
<evidence type="ECO:0000313" key="2">
    <source>
        <dbReference type="EMBL" id="KAJ1358829.1"/>
    </source>
</evidence>
<accession>A0AAD5N6A9</accession>
<sequence>MAGLPTNLIMILLLTIMSTVLRCGVIPAGQDQLNVEVSYIPMNCPLITSPEEEHMPIMDATYCIVVGNTLTESCTMVKDEKKICSMPEHTKATVTAVNGTHLTTSGTL</sequence>
<dbReference type="EMBL" id="JAHQIW010003484">
    <property type="protein sequence ID" value="KAJ1358829.1"/>
    <property type="molecule type" value="Genomic_DNA"/>
</dbReference>
<name>A0AAD5N6A9_PARTN</name>
<proteinExistence type="predicted"/>
<evidence type="ECO:0000313" key="3">
    <source>
        <dbReference type="Proteomes" id="UP001196413"/>
    </source>
</evidence>
<organism evidence="2 3">
    <name type="scientific">Parelaphostrongylus tenuis</name>
    <name type="common">Meningeal worm</name>
    <dbReference type="NCBI Taxonomy" id="148309"/>
    <lineage>
        <taxon>Eukaryota</taxon>
        <taxon>Metazoa</taxon>
        <taxon>Ecdysozoa</taxon>
        <taxon>Nematoda</taxon>
        <taxon>Chromadorea</taxon>
        <taxon>Rhabditida</taxon>
        <taxon>Rhabditina</taxon>
        <taxon>Rhabditomorpha</taxon>
        <taxon>Strongyloidea</taxon>
        <taxon>Metastrongylidae</taxon>
        <taxon>Parelaphostrongylus</taxon>
    </lineage>
</organism>
<protein>
    <submittedName>
        <fullName evidence="2">Uncharacterized protein</fullName>
    </submittedName>
</protein>
<comment type="caution">
    <text evidence="2">The sequence shown here is derived from an EMBL/GenBank/DDBJ whole genome shotgun (WGS) entry which is preliminary data.</text>
</comment>
<feature type="chain" id="PRO_5042068689" evidence="1">
    <location>
        <begin position="24"/>
        <end position="108"/>
    </location>
</feature>